<dbReference type="InterPro" id="IPR013324">
    <property type="entry name" value="RNA_pol_sigma_r3/r4-like"/>
</dbReference>
<feature type="domain" description="RNA polymerase sigma factor 70 region 4 type 2" evidence="8">
    <location>
        <begin position="161"/>
        <end position="212"/>
    </location>
</feature>
<keyword evidence="10" id="KW-1185">Reference proteome</keyword>
<protein>
    <submittedName>
        <fullName evidence="9">Sigma-70 family RNA polymerase sigma factor</fullName>
    </submittedName>
</protein>
<proteinExistence type="inferred from homology"/>
<evidence type="ECO:0000313" key="9">
    <source>
        <dbReference type="EMBL" id="GAA0243414.1"/>
    </source>
</evidence>
<dbReference type="PANTHER" id="PTHR43133:SF8">
    <property type="entry name" value="RNA POLYMERASE SIGMA FACTOR HI_1459-RELATED"/>
    <property type="match status" value="1"/>
</dbReference>
<feature type="domain" description="RNA polymerase sigma-70 region 2" evidence="7">
    <location>
        <begin position="60"/>
        <end position="126"/>
    </location>
</feature>
<dbReference type="CDD" id="cd06171">
    <property type="entry name" value="Sigma70_r4"/>
    <property type="match status" value="1"/>
</dbReference>
<evidence type="ECO:0000256" key="1">
    <source>
        <dbReference type="ARBA" id="ARBA00010641"/>
    </source>
</evidence>
<gene>
    <name evidence="9" type="ORF">GCM10010492_48310</name>
</gene>
<dbReference type="Pfam" id="PF04542">
    <property type="entry name" value="Sigma70_r2"/>
    <property type="match status" value="1"/>
</dbReference>
<dbReference type="InterPro" id="IPR014284">
    <property type="entry name" value="RNA_pol_sigma-70_dom"/>
</dbReference>
<keyword evidence="5" id="KW-0804">Transcription</keyword>
<evidence type="ECO:0000256" key="5">
    <source>
        <dbReference type="ARBA" id="ARBA00023163"/>
    </source>
</evidence>
<dbReference type="PANTHER" id="PTHR43133">
    <property type="entry name" value="RNA POLYMERASE ECF-TYPE SIGMA FACTO"/>
    <property type="match status" value="1"/>
</dbReference>
<comment type="similarity">
    <text evidence="1">Belongs to the sigma-70 factor family. ECF subfamily.</text>
</comment>
<evidence type="ECO:0000259" key="7">
    <source>
        <dbReference type="Pfam" id="PF04542"/>
    </source>
</evidence>
<dbReference type="Pfam" id="PF08281">
    <property type="entry name" value="Sigma70_r4_2"/>
    <property type="match status" value="1"/>
</dbReference>
<keyword evidence="3" id="KW-0731">Sigma factor</keyword>
<keyword evidence="4" id="KW-0238">DNA-binding</keyword>
<dbReference type="NCBIfam" id="TIGR02937">
    <property type="entry name" value="sigma70-ECF"/>
    <property type="match status" value="1"/>
</dbReference>
<reference evidence="10" key="1">
    <citation type="journal article" date="2019" name="Int. J. Syst. Evol. Microbiol.">
        <title>The Global Catalogue of Microorganisms (GCM) 10K type strain sequencing project: providing services to taxonomists for standard genome sequencing and annotation.</title>
        <authorList>
            <consortium name="The Broad Institute Genomics Platform"/>
            <consortium name="The Broad Institute Genome Sequencing Center for Infectious Disease"/>
            <person name="Wu L."/>
            <person name="Ma J."/>
        </authorList>
    </citation>
    <scope>NUCLEOTIDE SEQUENCE [LARGE SCALE GENOMIC DNA]</scope>
    <source>
        <strain evidence="10">JCM 3380</strain>
    </source>
</reference>
<evidence type="ECO:0000256" key="2">
    <source>
        <dbReference type="ARBA" id="ARBA00023015"/>
    </source>
</evidence>
<dbReference type="SUPFAM" id="SSF88946">
    <property type="entry name" value="Sigma2 domain of RNA polymerase sigma factors"/>
    <property type="match status" value="1"/>
</dbReference>
<name>A0ABP3DV40_9PSEU</name>
<keyword evidence="2" id="KW-0805">Transcription regulation</keyword>
<dbReference type="InterPro" id="IPR036388">
    <property type="entry name" value="WH-like_DNA-bd_sf"/>
</dbReference>
<comment type="caution">
    <text evidence="9">The sequence shown here is derived from an EMBL/GenBank/DDBJ whole genome shotgun (WGS) entry which is preliminary data.</text>
</comment>
<organism evidence="9 10">
    <name type="scientific">Saccharothrix mutabilis subsp. mutabilis</name>
    <dbReference type="NCBI Taxonomy" id="66855"/>
    <lineage>
        <taxon>Bacteria</taxon>
        <taxon>Bacillati</taxon>
        <taxon>Actinomycetota</taxon>
        <taxon>Actinomycetes</taxon>
        <taxon>Pseudonocardiales</taxon>
        <taxon>Pseudonocardiaceae</taxon>
        <taxon>Saccharothrix</taxon>
    </lineage>
</organism>
<evidence type="ECO:0000256" key="4">
    <source>
        <dbReference type="ARBA" id="ARBA00023125"/>
    </source>
</evidence>
<evidence type="ECO:0000256" key="3">
    <source>
        <dbReference type="ARBA" id="ARBA00023082"/>
    </source>
</evidence>
<dbReference type="InterPro" id="IPR039425">
    <property type="entry name" value="RNA_pol_sigma-70-like"/>
</dbReference>
<feature type="region of interest" description="Disordered" evidence="6">
    <location>
        <begin position="1"/>
        <end position="57"/>
    </location>
</feature>
<dbReference type="Gene3D" id="1.10.10.10">
    <property type="entry name" value="Winged helix-like DNA-binding domain superfamily/Winged helix DNA-binding domain"/>
    <property type="match status" value="1"/>
</dbReference>
<dbReference type="Gene3D" id="1.10.1740.10">
    <property type="match status" value="1"/>
</dbReference>
<dbReference type="InterPro" id="IPR013249">
    <property type="entry name" value="RNA_pol_sigma70_r4_t2"/>
</dbReference>
<dbReference type="InterPro" id="IPR007627">
    <property type="entry name" value="RNA_pol_sigma70_r2"/>
</dbReference>
<dbReference type="SUPFAM" id="SSF88659">
    <property type="entry name" value="Sigma3 and sigma4 domains of RNA polymerase sigma factors"/>
    <property type="match status" value="1"/>
</dbReference>
<sequence>MTRLTAQAPDPHPPPPPSPGPPLPDPDPAGPPLPAPPLPDPDPAGPNPAGPDPASAFGLLFDEHAESLHAYLARRVGAQAADDLVSETFLVALQRRHTYDPARAGARPWLFGIASNLLRRHVRQEVRGWRARARLVGADRAQESPETRTAERVTAQQRVRRLAGALAALEPGDRDVLLLTSWGGLSASEVGQALGIPVGTVHSRLHRVRRWLQSHGPVASEGTEDGDA</sequence>
<evidence type="ECO:0000259" key="8">
    <source>
        <dbReference type="Pfam" id="PF08281"/>
    </source>
</evidence>
<evidence type="ECO:0000313" key="10">
    <source>
        <dbReference type="Proteomes" id="UP001500416"/>
    </source>
</evidence>
<accession>A0ABP3DV40</accession>
<dbReference type="EMBL" id="BAAABU010000012">
    <property type="protein sequence ID" value="GAA0243414.1"/>
    <property type="molecule type" value="Genomic_DNA"/>
</dbReference>
<dbReference type="InterPro" id="IPR013325">
    <property type="entry name" value="RNA_pol_sigma_r2"/>
</dbReference>
<dbReference type="Proteomes" id="UP001500416">
    <property type="component" value="Unassembled WGS sequence"/>
</dbReference>
<feature type="compositionally biased region" description="Pro residues" evidence="6">
    <location>
        <begin position="10"/>
        <end position="51"/>
    </location>
</feature>
<evidence type="ECO:0000256" key="6">
    <source>
        <dbReference type="SAM" id="MobiDB-lite"/>
    </source>
</evidence>